<dbReference type="InterPro" id="IPR019888">
    <property type="entry name" value="Tscrpt_reg_AsnC-like"/>
</dbReference>
<evidence type="ECO:0000313" key="6">
    <source>
        <dbReference type="Proteomes" id="UP001501729"/>
    </source>
</evidence>
<gene>
    <name evidence="5" type="ORF">GCM10025751_42940</name>
</gene>
<dbReference type="Proteomes" id="UP001501729">
    <property type="component" value="Unassembled WGS sequence"/>
</dbReference>
<dbReference type="Pfam" id="PF24273">
    <property type="entry name" value="TRASH_HVO_1752_C"/>
    <property type="match status" value="1"/>
</dbReference>
<dbReference type="InterPro" id="IPR056526">
    <property type="entry name" value="TRASH_HVO_1752"/>
</dbReference>
<dbReference type="GeneID" id="68613838"/>
<dbReference type="InterPro" id="IPR011017">
    <property type="entry name" value="TRASH_dom"/>
</dbReference>
<reference evidence="5 6" key="1">
    <citation type="journal article" date="2019" name="Int. J. Syst. Evol. Microbiol.">
        <title>The Global Catalogue of Microorganisms (GCM) 10K type strain sequencing project: providing services to taxonomists for standard genome sequencing and annotation.</title>
        <authorList>
            <consortium name="The Broad Institute Genomics Platform"/>
            <consortium name="The Broad Institute Genome Sequencing Center for Infectious Disease"/>
            <person name="Wu L."/>
            <person name="Ma J."/>
        </authorList>
    </citation>
    <scope>NUCLEOTIDE SEQUENCE [LARGE SCALE GENOMIC DNA]</scope>
    <source>
        <strain evidence="5 6">JCM 17504</strain>
    </source>
</reference>
<dbReference type="GO" id="GO:0043565">
    <property type="term" value="F:sequence-specific DNA binding"/>
    <property type="evidence" value="ECO:0007669"/>
    <property type="project" value="InterPro"/>
</dbReference>
<keyword evidence="3" id="KW-0804">Transcription</keyword>
<proteinExistence type="predicted"/>
<dbReference type="CDD" id="cd00090">
    <property type="entry name" value="HTH_ARSR"/>
    <property type="match status" value="1"/>
</dbReference>
<organism evidence="5 6">
    <name type="scientific">Haladaptatus pallidirubidus</name>
    <dbReference type="NCBI Taxonomy" id="1008152"/>
    <lineage>
        <taxon>Archaea</taxon>
        <taxon>Methanobacteriati</taxon>
        <taxon>Methanobacteriota</taxon>
        <taxon>Stenosarchaea group</taxon>
        <taxon>Halobacteria</taxon>
        <taxon>Halobacteriales</taxon>
        <taxon>Haladaptataceae</taxon>
        <taxon>Haladaptatus</taxon>
    </lineage>
</organism>
<dbReference type="AlphaFoldDB" id="A0AAV3UML7"/>
<keyword evidence="2" id="KW-0238">DNA-binding</keyword>
<dbReference type="SUPFAM" id="SSF46785">
    <property type="entry name" value="Winged helix' DNA-binding domain"/>
    <property type="match status" value="1"/>
</dbReference>
<dbReference type="InterPro" id="IPR050684">
    <property type="entry name" value="HTH-Siroheme_Decarb"/>
</dbReference>
<dbReference type="PRINTS" id="PR00033">
    <property type="entry name" value="HTHASNC"/>
</dbReference>
<dbReference type="InterPro" id="IPR011991">
    <property type="entry name" value="ArsR-like_HTH"/>
</dbReference>
<feature type="domain" description="HTH asnC-type" evidence="4">
    <location>
        <begin position="4"/>
        <end position="67"/>
    </location>
</feature>
<comment type="caution">
    <text evidence="5">The sequence shown here is derived from an EMBL/GenBank/DDBJ whole genome shotgun (WGS) entry which is preliminary data.</text>
</comment>
<protein>
    <submittedName>
        <fullName evidence="5">AsnC family transcriptional regulator</fullName>
    </submittedName>
</protein>
<dbReference type="PROSITE" id="PS00519">
    <property type="entry name" value="HTH_ASNC_1"/>
    <property type="match status" value="1"/>
</dbReference>
<dbReference type="EMBL" id="BAABKX010000018">
    <property type="protein sequence ID" value="GAA5059213.1"/>
    <property type="molecule type" value="Genomic_DNA"/>
</dbReference>
<evidence type="ECO:0000256" key="3">
    <source>
        <dbReference type="ARBA" id="ARBA00023163"/>
    </source>
</evidence>
<dbReference type="InterPro" id="IPR019885">
    <property type="entry name" value="Tscrpt_reg_HTH_AsnC-type_CS"/>
</dbReference>
<evidence type="ECO:0000256" key="1">
    <source>
        <dbReference type="ARBA" id="ARBA00023015"/>
    </source>
</evidence>
<dbReference type="InterPro" id="IPR036388">
    <property type="entry name" value="WH-like_DNA-bd_sf"/>
</dbReference>
<evidence type="ECO:0000259" key="4">
    <source>
        <dbReference type="PROSITE" id="PS50956"/>
    </source>
</evidence>
<sequence length="198" mass="22243">MRQLDDTDREIIRLLVEDARRPYNEIAETVGLSPPTVSDRVERLQEIGVVRRFTTDLNHDILTDGLSLLVTVNAKPGHVSDIRESLASFDGVEHVFVTADAHIVCKANLQERAIETLLSDAIGEDAVREYDVQLLVDDEWNPQPGTMEFAPDCVECGNTVTTEGESTRIENELYHFCCSSCKTQFADRYERLQEGATN</sequence>
<accession>A0AAV3UML7</accession>
<evidence type="ECO:0000313" key="5">
    <source>
        <dbReference type="EMBL" id="GAA5059213.1"/>
    </source>
</evidence>
<keyword evidence="1" id="KW-0805">Transcription regulation</keyword>
<dbReference type="InterPro" id="IPR000485">
    <property type="entry name" value="AsnC-type_HTH_dom"/>
</dbReference>
<dbReference type="PROSITE" id="PS50956">
    <property type="entry name" value="HTH_ASNC_2"/>
    <property type="match status" value="1"/>
</dbReference>
<keyword evidence="6" id="KW-1185">Reference proteome</keyword>
<dbReference type="Gene3D" id="1.10.10.10">
    <property type="entry name" value="Winged helix-like DNA-binding domain superfamily/Winged helix DNA-binding domain"/>
    <property type="match status" value="1"/>
</dbReference>
<name>A0AAV3UML7_9EURY</name>
<dbReference type="SMART" id="SM00344">
    <property type="entry name" value="HTH_ASNC"/>
    <property type="match status" value="1"/>
</dbReference>
<dbReference type="SMART" id="SM00746">
    <property type="entry name" value="TRASH"/>
    <property type="match status" value="1"/>
</dbReference>
<dbReference type="InterPro" id="IPR036390">
    <property type="entry name" value="WH_DNA-bd_sf"/>
</dbReference>
<dbReference type="PANTHER" id="PTHR43413:SF4">
    <property type="entry name" value="HTH-TYPE TRANSCRIPTIONAL REGULATOR LYSM"/>
    <property type="match status" value="1"/>
</dbReference>
<dbReference type="RefSeq" id="WP_227773627.1">
    <property type="nucleotide sequence ID" value="NZ_BAABKX010000018.1"/>
</dbReference>
<evidence type="ECO:0000256" key="2">
    <source>
        <dbReference type="ARBA" id="ARBA00023125"/>
    </source>
</evidence>
<dbReference type="Pfam" id="PF13404">
    <property type="entry name" value="HTH_AsnC-type"/>
    <property type="match status" value="1"/>
</dbReference>
<dbReference type="PANTHER" id="PTHR43413">
    <property type="entry name" value="TRANSCRIPTIONAL REGULATOR, ASNC FAMILY"/>
    <property type="match status" value="1"/>
</dbReference>